<sequence>MRELEGERGHRARPFRLVITEIPVAGVICHRLAPDHLLISGRFRADEAACRAALRALLAELY</sequence>
<organism evidence="1 2">
    <name type="scientific">Goodfellowiella coeruleoviolacea</name>
    <dbReference type="NCBI Taxonomy" id="334858"/>
    <lineage>
        <taxon>Bacteria</taxon>
        <taxon>Bacillati</taxon>
        <taxon>Actinomycetota</taxon>
        <taxon>Actinomycetes</taxon>
        <taxon>Pseudonocardiales</taxon>
        <taxon>Pseudonocardiaceae</taxon>
        <taxon>Goodfellowiella</taxon>
    </lineage>
</organism>
<dbReference type="RefSeq" id="WP_253778859.1">
    <property type="nucleotide sequence ID" value="NZ_JAMTCK010000020.1"/>
</dbReference>
<name>A0AAE3KIW9_9PSEU</name>
<keyword evidence="2" id="KW-1185">Reference proteome</keyword>
<accession>A0AAE3KIW9</accession>
<gene>
    <name evidence="1" type="ORF">LX83_006572</name>
</gene>
<evidence type="ECO:0000313" key="2">
    <source>
        <dbReference type="Proteomes" id="UP001206128"/>
    </source>
</evidence>
<dbReference type="EMBL" id="JAMTCK010000020">
    <property type="protein sequence ID" value="MCP2169686.1"/>
    <property type="molecule type" value="Genomic_DNA"/>
</dbReference>
<comment type="caution">
    <text evidence="1">The sequence shown here is derived from an EMBL/GenBank/DDBJ whole genome shotgun (WGS) entry which is preliminary data.</text>
</comment>
<proteinExistence type="predicted"/>
<dbReference type="Proteomes" id="UP001206128">
    <property type="component" value="Unassembled WGS sequence"/>
</dbReference>
<reference evidence="1" key="1">
    <citation type="submission" date="2022-06" db="EMBL/GenBank/DDBJ databases">
        <title>Genomic Encyclopedia of Archaeal and Bacterial Type Strains, Phase II (KMG-II): from individual species to whole genera.</title>
        <authorList>
            <person name="Goeker M."/>
        </authorList>
    </citation>
    <scope>NUCLEOTIDE SEQUENCE</scope>
    <source>
        <strain evidence="1">DSM 43935</strain>
    </source>
</reference>
<evidence type="ECO:0000313" key="1">
    <source>
        <dbReference type="EMBL" id="MCP2169686.1"/>
    </source>
</evidence>
<protein>
    <submittedName>
        <fullName evidence="1">Uncharacterized protein</fullName>
    </submittedName>
</protein>
<dbReference type="AlphaFoldDB" id="A0AAE3KIW9"/>